<keyword evidence="1" id="KW-0472">Membrane</keyword>
<name>A0A9E7HC01_9LILI</name>
<keyword evidence="1" id="KW-1133">Transmembrane helix</keyword>
<protein>
    <submittedName>
        <fullName evidence="2">CPDc</fullName>
    </submittedName>
</protein>
<dbReference type="AlphaFoldDB" id="A0A9E7HC01"/>
<evidence type="ECO:0000256" key="1">
    <source>
        <dbReference type="SAM" id="Phobius"/>
    </source>
</evidence>
<dbReference type="EMBL" id="CP097510">
    <property type="protein sequence ID" value="URE30705.1"/>
    <property type="molecule type" value="Genomic_DNA"/>
</dbReference>
<accession>A0A9E7HC01</accession>
<feature type="transmembrane region" description="Helical" evidence="1">
    <location>
        <begin position="33"/>
        <end position="54"/>
    </location>
</feature>
<dbReference type="Proteomes" id="UP001055439">
    <property type="component" value="Chromosome 8"/>
</dbReference>
<reference evidence="2" key="1">
    <citation type="submission" date="2022-05" db="EMBL/GenBank/DDBJ databases">
        <title>The Musa troglodytarum L. genome provides insights into the mechanism of non-climacteric behaviour and enrichment of carotenoids.</title>
        <authorList>
            <person name="Wang J."/>
        </authorList>
    </citation>
    <scope>NUCLEOTIDE SEQUENCE</scope>
    <source>
        <tissue evidence="2">Leaf</tissue>
    </source>
</reference>
<organism evidence="2 3">
    <name type="scientific">Musa troglodytarum</name>
    <name type="common">fe'i banana</name>
    <dbReference type="NCBI Taxonomy" id="320322"/>
    <lineage>
        <taxon>Eukaryota</taxon>
        <taxon>Viridiplantae</taxon>
        <taxon>Streptophyta</taxon>
        <taxon>Embryophyta</taxon>
        <taxon>Tracheophyta</taxon>
        <taxon>Spermatophyta</taxon>
        <taxon>Magnoliopsida</taxon>
        <taxon>Liliopsida</taxon>
        <taxon>Zingiberales</taxon>
        <taxon>Musaceae</taxon>
        <taxon>Musa</taxon>
    </lineage>
</organism>
<keyword evidence="1" id="KW-0812">Transmembrane</keyword>
<gene>
    <name evidence="2" type="ORF">MUK42_25799</name>
</gene>
<dbReference type="OrthoDB" id="1711508at2759"/>
<sequence>MGKKRKTLASGAIQEHDSPFVERFRVVGFSISIGNWVFHAHLFWFFLRVIWYSVMK</sequence>
<evidence type="ECO:0000313" key="3">
    <source>
        <dbReference type="Proteomes" id="UP001055439"/>
    </source>
</evidence>
<evidence type="ECO:0000313" key="2">
    <source>
        <dbReference type="EMBL" id="URE30705.1"/>
    </source>
</evidence>
<proteinExistence type="predicted"/>
<keyword evidence="3" id="KW-1185">Reference proteome</keyword>